<name>A0AAD8HMP0_9APIA</name>
<dbReference type="GO" id="GO:0003676">
    <property type="term" value="F:nucleic acid binding"/>
    <property type="evidence" value="ECO:0007669"/>
    <property type="project" value="InterPro"/>
</dbReference>
<gene>
    <name evidence="2" type="ORF">POM88_035553</name>
</gene>
<evidence type="ECO:0000259" key="1">
    <source>
        <dbReference type="Pfam" id="PF13456"/>
    </source>
</evidence>
<evidence type="ECO:0000313" key="2">
    <source>
        <dbReference type="EMBL" id="KAK1369461.1"/>
    </source>
</evidence>
<evidence type="ECO:0000313" key="3">
    <source>
        <dbReference type="Proteomes" id="UP001237642"/>
    </source>
</evidence>
<dbReference type="InterPro" id="IPR044730">
    <property type="entry name" value="RNase_H-like_dom_plant"/>
</dbReference>
<dbReference type="EMBL" id="JAUIZM010000008">
    <property type="protein sequence ID" value="KAK1369461.1"/>
    <property type="molecule type" value="Genomic_DNA"/>
</dbReference>
<dbReference type="InterPro" id="IPR053151">
    <property type="entry name" value="RNase_H-like"/>
</dbReference>
<dbReference type="Pfam" id="PF13456">
    <property type="entry name" value="RVT_3"/>
    <property type="match status" value="1"/>
</dbReference>
<dbReference type="AlphaFoldDB" id="A0AAD8HMP0"/>
<comment type="caution">
    <text evidence="2">The sequence shown here is derived from an EMBL/GenBank/DDBJ whole genome shotgun (WGS) entry which is preliminary data.</text>
</comment>
<sequence length="105" mass="11805">MAAARFGLIVAERFGYCHIQLESDALEVLNYFNDARCGYSPTYLLVEDLHAVSSKFTSFYFSHVKRRGNSVAHLIDRSSIVLSDECIYVGNFLPGILALAEFDFT</sequence>
<dbReference type="CDD" id="cd06222">
    <property type="entry name" value="RNase_H_like"/>
    <property type="match status" value="1"/>
</dbReference>
<organism evidence="2 3">
    <name type="scientific">Heracleum sosnowskyi</name>
    <dbReference type="NCBI Taxonomy" id="360622"/>
    <lineage>
        <taxon>Eukaryota</taxon>
        <taxon>Viridiplantae</taxon>
        <taxon>Streptophyta</taxon>
        <taxon>Embryophyta</taxon>
        <taxon>Tracheophyta</taxon>
        <taxon>Spermatophyta</taxon>
        <taxon>Magnoliopsida</taxon>
        <taxon>eudicotyledons</taxon>
        <taxon>Gunneridae</taxon>
        <taxon>Pentapetalae</taxon>
        <taxon>asterids</taxon>
        <taxon>campanulids</taxon>
        <taxon>Apiales</taxon>
        <taxon>Apiaceae</taxon>
        <taxon>Apioideae</taxon>
        <taxon>apioid superclade</taxon>
        <taxon>Tordylieae</taxon>
        <taxon>Tordyliinae</taxon>
        <taxon>Heracleum</taxon>
    </lineage>
</organism>
<dbReference type="Proteomes" id="UP001237642">
    <property type="component" value="Unassembled WGS sequence"/>
</dbReference>
<reference evidence="2" key="1">
    <citation type="submission" date="2023-02" db="EMBL/GenBank/DDBJ databases">
        <title>Genome of toxic invasive species Heracleum sosnowskyi carries increased number of genes despite the absence of recent whole-genome duplications.</title>
        <authorList>
            <person name="Schelkunov M."/>
            <person name="Shtratnikova V."/>
            <person name="Makarenko M."/>
            <person name="Klepikova A."/>
            <person name="Omelchenko D."/>
            <person name="Novikova G."/>
            <person name="Obukhova E."/>
            <person name="Bogdanov V."/>
            <person name="Penin A."/>
            <person name="Logacheva M."/>
        </authorList>
    </citation>
    <scope>NUCLEOTIDE SEQUENCE</scope>
    <source>
        <strain evidence="2">Hsosn_3</strain>
        <tissue evidence="2">Leaf</tissue>
    </source>
</reference>
<dbReference type="InterPro" id="IPR002156">
    <property type="entry name" value="RNaseH_domain"/>
</dbReference>
<feature type="domain" description="RNase H type-1" evidence="1">
    <location>
        <begin position="2"/>
        <end position="74"/>
    </location>
</feature>
<dbReference type="GO" id="GO:0004523">
    <property type="term" value="F:RNA-DNA hybrid ribonuclease activity"/>
    <property type="evidence" value="ECO:0007669"/>
    <property type="project" value="InterPro"/>
</dbReference>
<dbReference type="PANTHER" id="PTHR47723">
    <property type="entry name" value="OS05G0353850 PROTEIN"/>
    <property type="match status" value="1"/>
</dbReference>
<dbReference type="Gene3D" id="3.30.420.10">
    <property type="entry name" value="Ribonuclease H-like superfamily/Ribonuclease H"/>
    <property type="match status" value="1"/>
</dbReference>
<dbReference type="PANTHER" id="PTHR47723:SF21">
    <property type="entry name" value="POLYNUCLEOTIDYL TRANSFERASE, RIBONUCLEASE H-LIKE SUPERFAMILY PROTEIN"/>
    <property type="match status" value="1"/>
</dbReference>
<keyword evidence="3" id="KW-1185">Reference proteome</keyword>
<accession>A0AAD8HMP0</accession>
<dbReference type="InterPro" id="IPR036397">
    <property type="entry name" value="RNaseH_sf"/>
</dbReference>
<reference evidence="2" key="2">
    <citation type="submission" date="2023-05" db="EMBL/GenBank/DDBJ databases">
        <authorList>
            <person name="Schelkunov M.I."/>
        </authorList>
    </citation>
    <scope>NUCLEOTIDE SEQUENCE</scope>
    <source>
        <strain evidence="2">Hsosn_3</strain>
        <tissue evidence="2">Leaf</tissue>
    </source>
</reference>
<protein>
    <recommendedName>
        <fullName evidence="1">RNase H type-1 domain-containing protein</fullName>
    </recommendedName>
</protein>
<proteinExistence type="predicted"/>